<evidence type="ECO:0000313" key="5">
    <source>
        <dbReference type="Proteomes" id="UP001152797"/>
    </source>
</evidence>
<dbReference type="EMBL" id="CAMXCT010000380">
    <property type="protein sequence ID" value="CAI3977984.1"/>
    <property type="molecule type" value="Genomic_DNA"/>
</dbReference>
<dbReference type="EMBL" id="CAMXCT030000380">
    <property type="protein sequence ID" value="CAL4765296.1"/>
    <property type="molecule type" value="Genomic_DNA"/>
</dbReference>
<protein>
    <submittedName>
        <fullName evidence="4">tRNA-uridine aminocarboxypropyltransferase</fullName>
    </submittedName>
</protein>
<accession>A0A9P1BR79</accession>
<sequence length="293" mass="33424">MDLSCSLAPWDNWEWPRAVATSPCMQPKSYFYFRMLWTLIFLGHFCADLLLTAYDGEVQLYLLSLSRWALVVQVADNMLQLYCTASGLDALPTNDPKEFEEVPDAVSSSVALFATSQPLSFLVVVWYWGFEHWGHQEMPSYLGFFLHFISWILQLISLMVCRIPLSCSHGGWLLAFVTSFIVWSYVHYTLRIGMPGGCRSYTQPECPMYSALDWHKPQVAATTAFCALAAAALAVFLYALLAKLRGLSSAQWDLLEMDNNRRIEREAQQARELEALKAALEEEQQGYCFCRCR</sequence>
<evidence type="ECO:0000313" key="4">
    <source>
        <dbReference type="EMBL" id="CAL4765296.1"/>
    </source>
</evidence>
<dbReference type="AlphaFoldDB" id="A0A9P1BR79"/>
<keyword evidence="1" id="KW-0472">Membrane</keyword>
<feature type="transmembrane region" description="Helical" evidence="1">
    <location>
        <begin position="110"/>
        <end position="129"/>
    </location>
</feature>
<feature type="transmembrane region" description="Helical" evidence="1">
    <location>
        <begin position="219"/>
        <end position="241"/>
    </location>
</feature>
<dbReference type="EMBL" id="CAMXCT020000380">
    <property type="protein sequence ID" value="CAL1131359.1"/>
    <property type="molecule type" value="Genomic_DNA"/>
</dbReference>
<evidence type="ECO:0000256" key="1">
    <source>
        <dbReference type="SAM" id="Phobius"/>
    </source>
</evidence>
<keyword evidence="5" id="KW-1185">Reference proteome</keyword>
<dbReference type="Proteomes" id="UP001152797">
    <property type="component" value="Unassembled WGS sequence"/>
</dbReference>
<feature type="transmembrane region" description="Helical" evidence="1">
    <location>
        <begin position="35"/>
        <end position="54"/>
    </location>
</feature>
<reference evidence="2" key="1">
    <citation type="submission" date="2022-10" db="EMBL/GenBank/DDBJ databases">
        <authorList>
            <person name="Chen Y."/>
            <person name="Dougan E. K."/>
            <person name="Chan C."/>
            <person name="Rhodes N."/>
            <person name="Thang M."/>
        </authorList>
    </citation>
    <scope>NUCLEOTIDE SEQUENCE</scope>
</reference>
<evidence type="ECO:0000313" key="2">
    <source>
        <dbReference type="EMBL" id="CAI3977984.1"/>
    </source>
</evidence>
<reference evidence="3" key="2">
    <citation type="submission" date="2024-04" db="EMBL/GenBank/DDBJ databases">
        <authorList>
            <person name="Chen Y."/>
            <person name="Shah S."/>
            <person name="Dougan E. K."/>
            <person name="Thang M."/>
            <person name="Chan C."/>
        </authorList>
    </citation>
    <scope>NUCLEOTIDE SEQUENCE [LARGE SCALE GENOMIC DNA]</scope>
</reference>
<keyword evidence="1" id="KW-1133">Transmembrane helix</keyword>
<evidence type="ECO:0000313" key="3">
    <source>
        <dbReference type="EMBL" id="CAL1131359.1"/>
    </source>
</evidence>
<name>A0A9P1BR79_9DINO</name>
<gene>
    <name evidence="2" type="ORF">C1SCF055_LOCUS6078</name>
</gene>
<comment type="caution">
    <text evidence="2">The sequence shown here is derived from an EMBL/GenBank/DDBJ whole genome shotgun (WGS) entry which is preliminary data.</text>
</comment>
<proteinExistence type="predicted"/>
<organism evidence="2">
    <name type="scientific">Cladocopium goreaui</name>
    <dbReference type="NCBI Taxonomy" id="2562237"/>
    <lineage>
        <taxon>Eukaryota</taxon>
        <taxon>Sar</taxon>
        <taxon>Alveolata</taxon>
        <taxon>Dinophyceae</taxon>
        <taxon>Suessiales</taxon>
        <taxon>Symbiodiniaceae</taxon>
        <taxon>Cladocopium</taxon>
    </lineage>
</organism>
<feature type="transmembrane region" description="Helical" evidence="1">
    <location>
        <begin position="141"/>
        <end position="160"/>
    </location>
</feature>
<feature type="transmembrane region" description="Helical" evidence="1">
    <location>
        <begin position="172"/>
        <end position="190"/>
    </location>
</feature>
<dbReference type="OrthoDB" id="544179at2759"/>
<keyword evidence="1" id="KW-0812">Transmembrane</keyword>